<dbReference type="PANTHER" id="PTHR24231:SF15">
    <property type="entry name" value="2-OXOGLUTARATE RECEPTOR 1"/>
    <property type="match status" value="1"/>
</dbReference>
<dbReference type="Pfam" id="PF00001">
    <property type="entry name" value="7tm_1"/>
    <property type="match status" value="1"/>
</dbReference>
<evidence type="ECO:0000256" key="5">
    <source>
        <dbReference type="ARBA" id="ARBA00023040"/>
    </source>
</evidence>
<dbReference type="GO" id="GO:0004930">
    <property type="term" value="F:G protein-coupled receptor activity"/>
    <property type="evidence" value="ECO:0007669"/>
    <property type="project" value="UniProtKB-KW"/>
</dbReference>
<feature type="transmembrane region" description="Helical" evidence="9">
    <location>
        <begin position="150"/>
        <end position="177"/>
    </location>
</feature>
<dbReference type="AlphaFoldDB" id="A0A3B3BAA2"/>
<dbReference type="STRING" id="30732.ENSOMEP00000002450"/>
<dbReference type="OMA" id="CSAVWIS"/>
<keyword evidence="4 9" id="KW-1133">Transmembrane helix</keyword>
<evidence type="ECO:0000313" key="12">
    <source>
        <dbReference type="Proteomes" id="UP000261560"/>
    </source>
</evidence>
<dbReference type="GeneTree" id="ENSGT01030000234621"/>
<feature type="transmembrane region" description="Helical" evidence="9">
    <location>
        <begin position="75"/>
        <end position="98"/>
    </location>
</feature>
<accession>A0A3B3BAA2</accession>
<dbReference type="Proteomes" id="UP000261560">
    <property type="component" value="Unplaced"/>
</dbReference>
<keyword evidence="7" id="KW-0675">Receptor</keyword>
<comment type="subcellular location">
    <subcellularLocation>
        <location evidence="1">Cell membrane</location>
        <topology evidence="1">Multi-pass membrane protein</topology>
    </subcellularLocation>
</comment>
<evidence type="ECO:0000256" key="6">
    <source>
        <dbReference type="ARBA" id="ARBA00023136"/>
    </source>
</evidence>
<proteinExistence type="predicted"/>
<feature type="transmembrane region" description="Helical" evidence="9">
    <location>
        <begin position="118"/>
        <end position="138"/>
    </location>
</feature>
<sequence>MITERNAIKSTLSARFASSLYRTMWENCTDVEELMKRYYLPVSYSLIFIVGLVGNTISICIYLTKMRPWKSSSIIMVNLALTDLLYVVTMPFLVYYYSTDSWMLGDFMCRFVRFAFHFHLYASILFLTCLSVFRYIVVMKPLLAVHVQQTFWGVVACSAVWTITAAQTSPILTFISLRKDQNKTNCLDFASTDPVTTVIRLMFLTSLLRNLRLFLSSPSI</sequence>
<keyword evidence="3 9" id="KW-0812">Transmembrane</keyword>
<evidence type="ECO:0000256" key="4">
    <source>
        <dbReference type="ARBA" id="ARBA00022989"/>
    </source>
</evidence>
<evidence type="ECO:0000256" key="3">
    <source>
        <dbReference type="ARBA" id="ARBA00022692"/>
    </source>
</evidence>
<feature type="transmembrane region" description="Helical" evidence="9">
    <location>
        <begin position="42"/>
        <end position="63"/>
    </location>
</feature>
<feature type="domain" description="G-protein coupled receptors family 1 profile" evidence="10">
    <location>
        <begin position="54"/>
        <end position="220"/>
    </location>
</feature>
<organism evidence="11 12">
    <name type="scientific">Oryzias melastigma</name>
    <name type="common">Marine medaka</name>
    <dbReference type="NCBI Taxonomy" id="30732"/>
    <lineage>
        <taxon>Eukaryota</taxon>
        <taxon>Metazoa</taxon>
        <taxon>Chordata</taxon>
        <taxon>Craniata</taxon>
        <taxon>Vertebrata</taxon>
        <taxon>Euteleostomi</taxon>
        <taxon>Actinopterygii</taxon>
        <taxon>Neopterygii</taxon>
        <taxon>Teleostei</taxon>
        <taxon>Neoteleostei</taxon>
        <taxon>Acanthomorphata</taxon>
        <taxon>Ovalentaria</taxon>
        <taxon>Atherinomorphae</taxon>
        <taxon>Beloniformes</taxon>
        <taxon>Adrianichthyidae</taxon>
        <taxon>Oryziinae</taxon>
        <taxon>Oryzias</taxon>
    </lineage>
</organism>
<evidence type="ECO:0000256" key="1">
    <source>
        <dbReference type="ARBA" id="ARBA00004651"/>
    </source>
</evidence>
<evidence type="ECO:0000256" key="7">
    <source>
        <dbReference type="ARBA" id="ARBA00023170"/>
    </source>
</evidence>
<dbReference type="PaxDb" id="30732-ENSOMEP00000002450"/>
<reference evidence="11" key="2">
    <citation type="submission" date="2025-09" db="UniProtKB">
        <authorList>
            <consortium name="Ensembl"/>
        </authorList>
    </citation>
    <scope>IDENTIFICATION</scope>
</reference>
<evidence type="ECO:0000313" key="11">
    <source>
        <dbReference type="Ensembl" id="ENSOMEP00000002450.1"/>
    </source>
</evidence>
<name>A0A3B3BAA2_ORYME</name>
<keyword evidence="12" id="KW-1185">Reference proteome</keyword>
<dbReference type="PANTHER" id="PTHR24231">
    <property type="entry name" value="PURINOCEPTOR-RELATED G-PROTEIN COUPLED RECEPTOR"/>
    <property type="match status" value="1"/>
</dbReference>
<dbReference type="InterPro" id="IPR000276">
    <property type="entry name" value="GPCR_Rhodpsn"/>
</dbReference>
<reference evidence="11" key="1">
    <citation type="submission" date="2025-08" db="UniProtKB">
        <authorList>
            <consortium name="Ensembl"/>
        </authorList>
    </citation>
    <scope>IDENTIFICATION</scope>
</reference>
<dbReference type="PROSITE" id="PS50262">
    <property type="entry name" value="G_PROTEIN_RECEP_F1_2"/>
    <property type="match status" value="1"/>
</dbReference>
<dbReference type="GO" id="GO:0005886">
    <property type="term" value="C:plasma membrane"/>
    <property type="evidence" value="ECO:0007669"/>
    <property type="project" value="UniProtKB-SubCell"/>
</dbReference>
<keyword evidence="6 9" id="KW-0472">Membrane</keyword>
<evidence type="ECO:0000259" key="10">
    <source>
        <dbReference type="PROSITE" id="PS50262"/>
    </source>
</evidence>
<keyword evidence="5" id="KW-0297">G-protein coupled receptor</keyword>
<evidence type="ECO:0000256" key="2">
    <source>
        <dbReference type="ARBA" id="ARBA00022475"/>
    </source>
</evidence>
<dbReference type="Ensembl" id="ENSOMET00000012475.1">
    <property type="protein sequence ID" value="ENSOMEP00000002450.1"/>
    <property type="gene ID" value="ENSOMEG00000003407.1"/>
</dbReference>
<keyword evidence="2" id="KW-1003">Cell membrane</keyword>
<dbReference type="Gene3D" id="1.20.1070.10">
    <property type="entry name" value="Rhodopsin 7-helix transmembrane proteins"/>
    <property type="match status" value="1"/>
</dbReference>
<keyword evidence="8" id="KW-0807">Transducer</keyword>
<protein>
    <submittedName>
        <fullName evidence="11">Oxoglutarate receptor 1</fullName>
    </submittedName>
</protein>
<dbReference type="InterPro" id="IPR017452">
    <property type="entry name" value="GPCR_Rhodpsn_7TM"/>
</dbReference>
<dbReference type="SUPFAM" id="SSF81321">
    <property type="entry name" value="Family A G protein-coupled receptor-like"/>
    <property type="match status" value="1"/>
</dbReference>
<dbReference type="PRINTS" id="PR01157">
    <property type="entry name" value="P2YPURNOCPTR"/>
</dbReference>
<evidence type="ECO:0000256" key="9">
    <source>
        <dbReference type="SAM" id="Phobius"/>
    </source>
</evidence>
<dbReference type="PRINTS" id="PR00237">
    <property type="entry name" value="GPCRRHODOPSN"/>
</dbReference>
<evidence type="ECO:0000256" key="8">
    <source>
        <dbReference type="ARBA" id="ARBA00023224"/>
    </source>
</evidence>